<reference evidence="2" key="1">
    <citation type="submission" date="2023-03" db="EMBL/GenBank/DDBJ databases">
        <title>Massive genome expansion in bonnet fungi (Mycena s.s.) driven by repeated elements and novel gene families across ecological guilds.</title>
        <authorList>
            <consortium name="Lawrence Berkeley National Laboratory"/>
            <person name="Harder C.B."/>
            <person name="Miyauchi S."/>
            <person name="Viragh M."/>
            <person name="Kuo A."/>
            <person name="Thoen E."/>
            <person name="Andreopoulos B."/>
            <person name="Lu D."/>
            <person name="Skrede I."/>
            <person name="Drula E."/>
            <person name="Henrissat B."/>
            <person name="Morin E."/>
            <person name="Kohler A."/>
            <person name="Barry K."/>
            <person name="LaButti K."/>
            <person name="Morin E."/>
            <person name="Salamov A."/>
            <person name="Lipzen A."/>
            <person name="Mereny Z."/>
            <person name="Hegedus B."/>
            <person name="Baldrian P."/>
            <person name="Stursova M."/>
            <person name="Weitz H."/>
            <person name="Taylor A."/>
            <person name="Grigoriev I.V."/>
            <person name="Nagy L.G."/>
            <person name="Martin F."/>
            <person name="Kauserud H."/>
        </authorList>
    </citation>
    <scope>NUCLEOTIDE SEQUENCE</scope>
    <source>
        <strain evidence="2">CBHHK173m</strain>
    </source>
</reference>
<evidence type="ECO:0000313" key="2">
    <source>
        <dbReference type="EMBL" id="KAJ7093973.1"/>
    </source>
</evidence>
<name>A0AAD6UAY2_9AGAR</name>
<evidence type="ECO:0000256" key="1">
    <source>
        <dbReference type="SAM" id="MobiDB-lite"/>
    </source>
</evidence>
<feature type="region of interest" description="Disordered" evidence="1">
    <location>
        <begin position="1"/>
        <end position="43"/>
    </location>
</feature>
<proteinExistence type="predicted"/>
<accession>A0AAD6UAY2</accession>
<dbReference type="Proteomes" id="UP001222325">
    <property type="component" value="Unassembled WGS sequence"/>
</dbReference>
<sequence>MRMHNSSRRRETAGPDASAALTARSSGAPRTPEEKEDVGKGKEVTLRLVVSVRGAFGCLTRRRAYTDVRVAQGRAIFGSPSPQPSAFGSTVVSPDVAAKAKLAAEVLEEPNQHVFGEGGAPLPPAASADTPTGQRKEGKAVRRPRTDV</sequence>
<feature type="compositionally biased region" description="Basic and acidic residues" evidence="1">
    <location>
        <begin position="31"/>
        <end position="43"/>
    </location>
</feature>
<dbReference type="AlphaFoldDB" id="A0AAD6UAY2"/>
<keyword evidence="3" id="KW-1185">Reference proteome</keyword>
<gene>
    <name evidence="2" type="ORF">B0H15DRAFT_947302</name>
</gene>
<evidence type="ECO:0000313" key="3">
    <source>
        <dbReference type="Proteomes" id="UP001222325"/>
    </source>
</evidence>
<dbReference type="EMBL" id="JARJCN010000015">
    <property type="protein sequence ID" value="KAJ7093973.1"/>
    <property type="molecule type" value="Genomic_DNA"/>
</dbReference>
<organism evidence="2 3">
    <name type="scientific">Mycena belliarum</name>
    <dbReference type="NCBI Taxonomy" id="1033014"/>
    <lineage>
        <taxon>Eukaryota</taxon>
        <taxon>Fungi</taxon>
        <taxon>Dikarya</taxon>
        <taxon>Basidiomycota</taxon>
        <taxon>Agaricomycotina</taxon>
        <taxon>Agaricomycetes</taxon>
        <taxon>Agaricomycetidae</taxon>
        <taxon>Agaricales</taxon>
        <taxon>Marasmiineae</taxon>
        <taxon>Mycenaceae</taxon>
        <taxon>Mycena</taxon>
    </lineage>
</organism>
<feature type="region of interest" description="Disordered" evidence="1">
    <location>
        <begin position="113"/>
        <end position="148"/>
    </location>
</feature>
<comment type="caution">
    <text evidence="2">The sequence shown here is derived from an EMBL/GenBank/DDBJ whole genome shotgun (WGS) entry which is preliminary data.</text>
</comment>
<protein>
    <submittedName>
        <fullName evidence="2">Uncharacterized protein</fullName>
    </submittedName>
</protein>
<feature type="compositionally biased region" description="Basic and acidic residues" evidence="1">
    <location>
        <begin position="134"/>
        <end position="148"/>
    </location>
</feature>